<sequence>DECFFVGLGHRGQSSRKGNTFTPNEYRPFQCCPTKLERATKVPKMTAQKLAHKTDNEKSGHFQFSSTKSEPKSEPIVKKPTVPLKKASEVNEKKDSKKALAKGKDKGGKQGIENFFRAVHSHIKNLLGGGDYN</sequence>
<feature type="compositionally biased region" description="Basic and acidic residues" evidence="1">
    <location>
        <begin position="86"/>
        <end position="108"/>
    </location>
</feature>
<dbReference type="OrthoDB" id="10264505at2759"/>
<dbReference type="AlphaFoldDB" id="A0A9Q0MZX2"/>
<evidence type="ECO:0000256" key="1">
    <source>
        <dbReference type="SAM" id="MobiDB-lite"/>
    </source>
</evidence>
<reference evidence="2" key="1">
    <citation type="submission" date="2022-07" db="EMBL/GenBank/DDBJ databases">
        <authorList>
            <person name="Trinca V."/>
            <person name="Uliana J.V.C."/>
            <person name="Torres T.T."/>
            <person name="Ward R.J."/>
            <person name="Monesi N."/>
        </authorList>
    </citation>
    <scope>NUCLEOTIDE SEQUENCE</scope>
    <source>
        <strain evidence="2">HSMRA1968</strain>
        <tissue evidence="2">Whole embryos</tissue>
    </source>
</reference>
<gene>
    <name evidence="2" type="ORF">Bhyg_06098</name>
</gene>
<dbReference type="EMBL" id="WJQU01000002">
    <property type="protein sequence ID" value="KAJ6641163.1"/>
    <property type="molecule type" value="Genomic_DNA"/>
</dbReference>
<protein>
    <submittedName>
        <fullName evidence="2">Uncharacterized protein</fullName>
    </submittedName>
</protein>
<keyword evidence="3" id="KW-1185">Reference proteome</keyword>
<feature type="non-terminal residue" evidence="2">
    <location>
        <position position="1"/>
    </location>
</feature>
<evidence type="ECO:0000313" key="3">
    <source>
        <dbReference type="Proteomes" id="UP001151699"/>
    </source>
</evidence>
<dbReference type="Proteomes" id="UP001151699">
    <property type="component" value="Chromosome B"/>
</dbReference>
<name>A0A9Q0MZX2_9DIPT</name>
<proteinExistence type="predicted"/>
<evidence type="ECO:0000313" key="2">
    <source>
        <dbReference type="EMBL" id="KAJ6641163.1"/>
    </source>
</evidence>
<organism evidence="2 3">
    <name type="scientific">Pseudolycoriella hygida</name>
    <dbReference type="NCBI Taxonomy" id="35572"/>
    <lineage>
        <taxon>Eukaryota</taxon>
        <taxon>Metazoa</taxon>
        <taxon>Ecdysozoa</taxon>
        <taxon>Arthropoda</taxon>
        <taxon>Hexapoda</taxon>
        <taxon>Insecta</taxon>
        <taxon>Pterygota</taxon>
        <taxon>Neoptera</taxon>
        <taxon>Endopterygota</taxon>
        <taxon>Diptera</taxon>
        <taxon>Nematocera</taxon>
        <taxon>Sciaroidea</taxon>
        <taxon>Sciaridae</taxon>
        <taxon>Pseudolycoriella</taxon>
    </lineage>
</organism>
<comment type="caution">
    <text evidence="2">The sequence shown here is derived from an EMBL/GenBank/DDBJ whole genome shotgun (WGS) entry which is preliminary data.</text>
</comment>
<feature type="region of interest" description="Disordered" evidence="1">
    <location>
        <begin position="51"/>
        <end position="113"/>
    </location>
</feature>
<accession>A0A9Q0MZX2</accession>